<dbReference type="InterPro" id="IPR022310">
    <property type="entry name" value="NAD/GMP_synthase"/>
</dbReference>
<dbReference type="EC" id="6.3.1.5" evidence="7"/>
<dbReference type="PANTHER" id="PTHR23090">
    <property type="entry name" value="NH 3 /GLUTAMINE-DEPENDENT NAD + SYNTHETASE"/>
    <property type="match status" value="1"/>
</dbReference>
<evidence type="ECO:0000259" key="8">
    <source>
        <dbReference type="Pfam" id="PF02540"/>
    </source>
</evidence>
<protein>
    <recommendedName>
        <fullName evidence="7">NH(3)-dependent NAD(+) synthetase</fullName>
        <ecNumber evidence="7">6.3.1.5</ecNumber>
    </recommendedName>
</protein>
<dbReference type="GO" id="GO:0008795">
    <property type="term" value="F:NAD+ synthase activity"/>
    <property type="evidence" value="ECO:0007669"/>
    <property type="project" value="UniProtKB-EC"/>
</dbReference>
<keyword evidence="5 6" id="KW-0520">NAD</keyword>
<comment type="similarity">
    <text evidence="6">Belongs to the NAD synthetase family.</text>
</comment>
<keyword evidence="10" id="KW-1185">Reference proteome</keyword>
<dbReference type="Proteomes" id="UP000250831">
    <property type="component" value="Unassembled WGS sequence"/>
</dbReference>
<dbReference type="InterPro" id="IPR003694">
    <property type="entry name" value="NAD_synthase"/>
</dbReference>
<accession>A0A363NVI3</accession>
<dbReference type="RefSeq" id="WP_108633161.1">
    <property type="nucleotide sequence ID" value="NZ_DAMCKI010000024.1"/>
</dbReference>
<dbReference type="Gene3D" id="3.40.50.620">
    <property type="entry name" value="HUPs"/>
    <property type="match status" value="1"/>
</dbReference>
<dbReference type="AlphaFoldDB" id="A0A363NVI3"/>
<reference evidence="9 10" key="1">
    <citation type="submission" date="2018-04" db="EMBL/GenBank/DDBJ databases">
        <title>Sphingobacterium sp. M46 Genome.</title>
        <authorList>
            <person name="Cheng J."/>
            <person name="Li Y."/>
        </authorList>
    </citation>
    <scope>NUCLEOTIDE SEQUENCE [LARGE SCALE GENOMIC DNA]</scope>
    <source>
        <strain evidence="9 10">M46</strain>
    </source>
</reference>
<name>A0A363NVI3_9SPHI</name>
<evidence type="ECO:0000256" key="4">
    <source>
        <dbReference type="ARBA" id="ARBA00022840"/>
    </source>
</evidence>
<dbReference type="GO" id="GO:0005737">
    <property type="term" value="C:cytoplasm"/>
    <property type="evidence" value="ECO:0007669"/>
    <property type="project" value="InterPro"/>
</dbReference>
<proteinExistence type="inferred from homology"/>
<evidence type="ECO:0000256" key="7">
    <source>
        <dbReference type="RuleBase" id="RU003812"/>
    </source>
</evidence>
<dbReference type="PANTHER" id="PTHR23090:SF9">
    <property type="entry name" value="GLUTAMINE-DEPENDENT NAD(+) SYNTHETASE"/>
    <property type="match status" value="1"/>
</dbReference>
<keyword evidence="2 6" id="KW-0436">Ligase</keyword>
<evidence type="ECO:0000313" key="9">
    <source>
        <dbReference type="EMBL" id="PUV24825.1"/>
    </source>
</evidence>
<dbReference type="NCBIfam" id="TIGR00552">
    <property type="entry name" value="nadE"/>
    <property type="match status" value="1"/>
</dbReference>
<dbReference type="OrthoDB" id="9803818at2"/>
<keyword evidence="3 6" id="KW-0547">Nucleotide-binding</keyword>
<dbReference type="GO" id="GO:0005524">
    <property type="term" value="F:ATP binding"/>
    <property type="evidence" value="ECO:0007669"/>
    <property type="project" value="UniProtKB-KW"/>
</dbReference>
<feature type="domain" description="NAD/GMP synthase" evidence="8">
    <location>
        <begin position="21"/>
        <end position="251"/>
    </location>
</feature>
<comment type="pathway">
    <text evidence="1">Cofactor biosynthesis; NAD(+) biosynthesis.</text>
</comment>
<comment type="caution">
    <text evidence="9">The sequence shown here is derived from an EMBL/GenBank/DDBJ whole genome shotgun (WGS) entry which is preliminary data.</text>
</comment>
<dbReference type="GO" id="GO:0004359">
    <property type="term" value="F:glutaminase activity"/>
    <property type="evidence" value="ECO:0007669"/>
    <property type="project" value="InterPro"/>
</dbReference>
<dbReference type="UniPathway" id="UPA00253"/>
<comment type="catalytic activity">
    <reaction evidence="7">
        <text>deamido-NAD(+) + NH4(+) + ATP = AMP + diphosphate + NAD(+) + H(+)</text>
        <dbReference type="Rhea" id="RHEA:21188"/>
        <dbReference type="ChEBI" id="CHEBI:15378"/>
        <dbReference type="ChEBI" id="CHEBI:28938"/>
        <dbReference type="ChEBI" id="CHEBI:30616"/>
        <dbReference type="ChEBI" id="CHEBI:33019"/>
        <dbReference type="ChEBI" id="CHEBI:57540"/>
        <dbReference type="ChEBI" id="CHEBI:58437"/>
        <dbReference type="ChEBI" id="CHEBI:456215"/>
        <dbReference type="EC" id="6.3.1.5"/>
    </reaction>
</comment>
<evidence type="ECO:0000256" key="5">
    <source>
        <dbReference type="ARBA" id="ARBA00023027"/>
    </source>
</evidence>
<dbReference type="GO" id="GO:0009435">
    <property type="term" value="P:NAD+ biosynthetic process"/>
    <property type="evidence" value="ECO:0007669"/>
    <property type="project" value="UniProtKB-UniPathway"/>
</dbReference>
<gene>
    <name evidence="9" type="primary">nadE</name>
    <name evidence="9" type="ORF">DCO56_07630</name>
</gene>
<sequence length="260" mass="28755">MENNLRKPFFINDENVEQYAQQMASWIAGQVNAANRQGLVLGMSGGIDCSVVACLCHLANVDVHLIMMPYGSDMNNSKSHAHGMELIEKFNFPYHIFDIKPAVDALTINNEAYIAASSESNRVLSLANIRPRVRMTYLYQFAQLGSRFVIGTGNMAEATVGYFTKWGDGAYDLNPLAMVTKQEVYTLAKYLGVPESIQDKSPSAGLWEGQTDEEELGMSYAQIDAFILTGTSGEPAIDELIHRRQQQSAHKFAAIPTFKG</sequence>
<evidence type="ECO:0000256" key="6">
    <source>
        <dbReference type="RuleBase" id="RU003811"/>
    </source>
</evidence>
<dbReference type="InterPro" id="IPR014729">
    <property type="entry name" value="Rossmann-like_a/b/a_fold"/>
</dbReference>
<dbReference type="EMBL" id="QCXX01000002">
    <property type="protein sequence ID" value="PUV24825.1"/>
    <property type="molecule type" value="Genomic_DNA"/>
</dbReference>
<dbReference type="GO" id="GO:0003952">
    <property type="term" value="F:NAD+ synthase (glutamine-hydrolyzing) activity"/>
    <property type="evidence" value="ECO:0007669"/>
    <property type="project" value="InterPro"/>
</dbReference>
<evidence type="ECO:0000313" key="10">
    <source>
        <dbReference type="Proteomes" id="UP000250831"/>
    </source>
</evidence>
<evidence type="ECO:0000256" key="3">
    <source>
        <dbReference type="ARBA" id="ARBA00022741"/>
    </source>
</evidence>
<dbReference type="Pfam" id="PF02540">
    <property type="entry name" value="NAD_synthase"/>
    <property type="match status" value="1"/>
</dbReference>
<organism evidence="9 10">
    <name type="scientific">Sphingobacterium athyrii</name>
    <dbReference type="NCBI Taxonomy" id="2152717"/>
    <lineage>
        <taxon>Bacteria</taxon>
        <taxon>Pseudomonadati</taxon>
        <taxon>Bacteroidota</taxon>
        <taxon>Sphingobacteriia</taxon>
        <taxon>Sphingobacteriales</taxon>
        <taxon>Sphingobacteriaceae</taxon>
        <taxon>Sphingobacterium</taxon>
    </lineage>
</organism>
<evidence type="ECO:0000256" key="2">
    <source>
        <dbReference type="ARBA" id="ARBA00022598"/>
    </source>
</evidence>
<keyword evidence="4 6" id="KW-0067">ATP-binding</keyword>
<dbReference type="SUPFAM" id="SSF52402">
    <property type="entry name" value="Adenine nucleotide alpha hydrolases-like"/>
    <property type="match status" value="1"/>
</dbReference>
<evidence type="ECO:0000256" key="1">
    <source>
        <dbReference type="ARBA" id="ARBA00004790"/>
    </source>
</evidence>
<dbReference type="CDD" id="cd00553">
    <property type="entry name" value="NAD_synthase"/>
    <property type="match status" value="1"/>
</dbReference>